<dbReference type="GO" id="GO:0008270">
    <property type="term" value="F:zinc ion binding"/>
    <property type="evidence" value="ECO:0007669"/>
    <property type="project" value="UniProtKB-KW"/>
</dbReference>
<gene>
    <name evidence="6" type="ORF">THAOC_22082</name>
</gene>
<keyword evidence="7" id="KW-1185">Reference proteome</keyword>
<accession>K0SH22</accession>
<organism evidence="6 7">
    <name type="scientific">Thalassiosira oceanica</name>
    <name type="common">Marine diatom</name>
    <dbReference type="NCBI Taxonomy" id="159749"/>
    <lineage>
        <taxon>Eukaryota</taxon>
        <taxon>Sar</taxon>
        <taxon>Stramenopiles</taxon>
        <taxon>Ochrophyta</taxon>
        <taxon>Bacillariophyta</taxon>
        <taxon>Coscinodiscophyceae</taxon>
        <taxon>Thalassiosirophycidae</taxon>
        <taxon>Thalassiosirales</taxon>
        <taxon>Thalassiosiraceae</taxon>
        <taxon>Thalassiosira</taxon>
    </lineage>
</organism>
<dbReference type="PROSITE" id="PS01360">
    <property type="entry name" value="ZF_MYND_1"/>
    <property type="match status" value="1"/>
</dbReference>
<dbReference type="PROSITE" id="PS50865">
    <property type="entry name" value="ZF_MYND_2"/>
    <property type="match status" value="1"/>
</dbReference>
<dbReference type="InterPro" id="IPR052945">
    <property type="entry name" value="Mitotic_Regulator"/>
</dbReference>
<dbReference type="Proteomes" id="UP000266841">
    <property type="component" value="Unassembled WGS sequence"/>
</dbReference>
<reference evidence="6 7" key="1">
    <citation type="journal article" date="2012" name="Genome Biol.">
        <title>Genome and low-iron response of an oceanic diatom adapted to chronic iron limitation.</title>
        <authorList>
            <person name="Lommer M."/>
            <person name="Specht M."/>
            <person name="Roy A.S."/>
            <person name="Kraemer L."/>
            <person name="Andreson R."/>
            <person name="Gutowska M.A."/>
            <person name="Wolf J."/>
            <person name="Bergner S.V."/>
            <person name="Schilhabel M.B."/>
            <person name="Klostermeier U.C."/>
            <person name="Beiko R.G."/>
            <person name="Rosenstiel P."/>
            <person name="Hippler M."/>
            <person name="Laroche J."/>
        </authorList>
    </citation>
    <scope>NUCLEOTIDE SEQUENCE [LARGE SCALE GENOMIC DNA]</scope>
    <source>
        <strain evidence="6 7">CCMP1005</strain>
    </source>
</reference>
<evidence type="ECO:0000313" key="6">
    <source>
        <dbReference type="EMBL" id="EJK57837.1"/>
    </source>
</evidence>
<dbReference type="SUPFAM" id="SSF144232">
    <property type="entry name" value="HIT/MYND zinc finger-like"/>
    <property type="match status" value="1"/>
</dbReference>
<dbReference type="Gene3D" id="1.25.40.10">
    <property type="entry name" value="Tetratricopeptide repeat domain"/>
    <property type="match status" value="1"/>
</dbReference>
<dbReference type="PANTHER" id="PTHR43628:SF1">
    <property type="entry name" value="CHITIN SYNTHASE REGULATORY FACTOR 2-RELATED"/>
    <property type="match status" value="1"/>
</dbReference>
<dbReference type="AlphaFoldDB" id="K0SH22"/>
<dbReference type="PANTHER" id="PTHR43628">
    <property type="entry name" value="ACTIVATOR OF C KINASE PROTEIN 1-RELATED"/>
    <property type="match status" value="1"/>
</dbReference>
<proteinExistence type="predicted"/>
<dbReference type="SUPFAM" id="SSF81901">
    <property type="entry name" value="HCP-like"/>
    <property type="match status" value="1"/>
</dbReference>
<sequence>MSCVPVAYDGDEACANCGKEGSDSVKLKKCTACLLVKYCGVDCQRAHRKQHKKACKERAAELKDEQLICKGCDLAAKNRGMDDCAFCRTPFPDHERDMLSMVMARVKKKDPAAITNLGEAYCHGILGLQKDMRKAVVLFTEAAELGSIEALYCLGLAYYNGFGVQENRVKAYEFYTKAAMQGHDVSRYNLGCYEVKKGNYQRAVRHLLISAKMGHKESLHTITQMFIGGEATKEHYAKALKGYRDAVEEMKSHDRDEAIRLGY</sequence>
<dbReference type="OrthoDB" id="2824457at2759"/>
<evidence type="ECO:0000256" key="1">
    <source>
        <dbReference type="ARBA" id="ARBA00022723"/>
    </source>
</evidence>
<dbReference type="Pfam" id="PF08238">
    <property type="entry name" value="Sel1"/>
    <property type="match status" value="3"/>
</dbReference>
<keyword evidence="2 4" id="KW-0863">Zinc-finger</keyword>
<dbReference type="Pfam" id="PF01753">
    <property type="entry name" value="zf-MYND"/>
    <property type="match status" value="1"/>
</dbReference>
<evidence type="ECO:0000256" key="3">
    <source>
        <dbReference type="ARBA" id="ARBA00022833"/>
    </source>
</evidence>
<keyword evidence="1" id="KW-0479">Metal-binding</keyword>
<dbReference type="Gene3D" id="6.10.140.2220">
    <property type="match status" value="1"/>
</dbReference>
<dbReference type="SMART" id="SM00671">
    <property type="entry name" value="SEL1"/>
    <property type="match status" value="3"/>
</dbReference>
<comment type="caution">
    <text evidence="6">The sequence shown here is derived from an EMBL/GenBank/DDBJ whole genome shotgun (WGS) entry which is preliminary data.</text>
</comment>
<protein>
    <recommendedName>
        <fullName evidence="5">MYND-type domain-containing protein</fullName>
    </recommendedName>
</protein>
<evidence type="ECO:0000313" key="7">
    <source>
        <dbReference type="Proteomes" id="UP000266841"/>
    </source>
</evidence>
<name>K0SH22_THAOC</name>
<evidence type="ECO:0000256" key="2">
    <source>
        <dbReference type="ARBA" id="ARBA00022771"/>
    </source>
</evidence>
<dbReference type="InterPro" id="IPR006597">
    <property type="entry name" value="Sel1-like"/>
</dbReference>
<dbReference type="InterPro" id="IPR002893">
    <property type="entry name" value="Znf_MYND"/>
</dbReference>
<keyword evidence="3" id="KW-0862">Zinc</keyword>
<dbReference type="InterPro" id="IPR011990">
    <property type="entry name" value="TPR-like_helical_dom_sf"/>
</dbReference>
<dbReference type="eggNOG" id="KOG1550">
    <property type="taxonomic scope" value="Eukaryota"/>
</dbReference>
<feature type="domain" description="MYND-type" evidence="5">
    <location>
        <begin position="14"/>
        <end position="55"/>
    </location>
</feature>
<evidence type="ECO:0000256" key="4">
    <source>
        <dbReference type="PROSITE-ProRule" id="PRU00134"/>
    </source>
</evidence>
<dbReference type="EMBL" id="AGNL01026918">
    <property type="protein sequence ID" value="EJK57837.1"/>
    <property type="molecule type" value="Genomic_DNA"/>
</dbReference>
<evidence type="ECO:0000259" key="5">
    <source>
        <dbReference type="PROSITE" id="PS50865"/>
    </source>
</evidence>